<keyword evidence="3" id="KW-1185">Reference proteome</keyword>
<comment type="caution">
    <text evidence="2">The sequence shown here is derived from an EMBL/GenBank/DDBJ whole genome shotgun (WGS) entry which is preliminary data.</text>
</comment>
<proteinExistence type="predicted"/>
<sequence length="307" mass="31729">MGGTSDTSAARIDELVSELRTLRDARGVSYRELAARITERRIAAGANPAAARVAHTTISDAFRLGRRRLNAGLVAEIVEALGEDATAVSSWQARVAQAVATDPVHSPAPVTETPPPPAVGRTPGRVIAVIVAGVLLNSTGKFVNPLLGDVFFFDMAGTALVAILAGPWAAASVGVLFIAVELLKGQLVDAVFSVTMVSAGLVWGFGASRFRLAASLPRFLGLSAVVAAVTSTIAVPITVFYLGGSTDRGLDGLRDVVSGMSGVNPEVAIGIVNITISLVDKVIVGALAYAVATLVRQTLRPARRLDA</sequence>
<feature type="transmembrane region" description="Helical" evidence="1">
    <location>
        <begin position="159"/>
        <end position="180"/>
    </location>
</feature>
<accession>A0ABU3G8J0</accession>
<evidence type="ECO:0000256" key="1">
    <source>
        <dbReference type="SAM" id="Phobius"/>
    </source>
</evidence>
<feature type="transmembrane region" description="Helical" evidence="1">
    <location>
        <begin position="186"/>
        <end position="207"/>
    </location>
</feature>
<keyword evidence="1" id="KW-0472">Membrane</keyword>
<keyword evidence="1" id="KW-0812">Transmembrane</keyword>
<reference evidence="2 3" key="1">
    <citation type="submission" date="2023-08" db="EMBL/GenBank/DDBJ databases">
        <title>Microbacterium aquilitoris sp. nov. and Microbacterium gwkjibeachense sp. nov., isolated from beach.</title>
        <authorList>
            <person name="Lee S.D."/>
            <person name="Yang H."/>
            <person name="Kim I."/>
        </authorList>
    </citation>
    <scope>NUCLEOTIDE SEQUENCE [LARGE SCALE GENOMIC DNA]</scope>
    <source>
        <strain evidence="2 3">KSW4-11</strain>
    </source>
</reference>
<feature type="transmembrane region" description="Helical" evidence="1">
    <location>
        <begin position="219"/>
        <end position="243"/>
    </location>
</feature>
<evidence type="ECO:0000313" key="3">
    <source>
        <dbReference type="Proteomes" id="UP001251849"/>
    </source>
</evidence>
<evidence type="ECO:0000313" key="2">
    <source>
        <dbReference type="EMBL" id="MDT3316129.1"/>
    </source>
</evidence>
<dbReference type="EMBL" id="JAUZVV010000001">
    <property type="protein sequence ID" value="MDT3316129.1"/>
    <property type="molecule type" value="Genomic_DNA"/>
</dbReference>
<feature type="transmembrane region" description="Helical" evidence="1">
    <location>
        <begin position="267"/>
        <end position="295"/>
    </location>
</feature>
<keyword evidence="1" id="KW-1133">Transmembrane helix</keyword>
<protein>
    <submittedName>
        <fullName evidence="2">Helix-turn-helix transcriptional regulator</fullName>
    </submittedName>
</protein>
<gene>
    <name evidence="2" type="ORF">Q9S71_04760</name>
</gene>
<dbReference type="RefSeq" id="WP_311860883.1">
    <property type="nucleotide sequence ID" value="NZ_JAUZVV010000001.1"/>
</dbReference>
<organism evidence="2 3">
    <name type="scientific">Microbacterium gawkjiense</name>
    <dbReference type="NCBI Taxonomy" id="3067309"/>
    <lineage>
        <taxon>Bacteria</taxon>
        <taxon>Bacillati</taxon>
        <taxon>Actinomycetota</taxon>
        <taxon>Actinomycetes</taxon>
        <taxon>Micrococcales</taxon>
        <taxon>Microbacteriaceae</taxon>
        <taxon>Microbacterium</taxon>
    </lineage>
</organism>
<name>A0ABU3G8J0_9MICO</name>
<dbReference type="Proteomes" id="UP001251849">
    <property type="component" value="Unassembled WGS sequence"/>
</dbReference>